<keyword evidence="9 13" id="KW-0012">Acyltransferase</keyword>
<comment type="catalytic activity">
    <reaction evidence="11 13">
        <text>N(2)-acetyl-L-ornithine + L-glutamate = N-acetyl-L-glutamate + L-ornithine</text>
        <dbReference type="Rhea" id="RHEA:15349"/>
        <dbReference type="ChEBI" id="CHEBI:29985"/>
        <dbReference type="ChEBI" id="CHEBI:44337"/>
        <dbReference type="ChEBI" id="CHEBI:46911"/>
        <dbReference type="ChEBI" id="CHEBI:57805"/>
        <dbReference type="EC" id="2.3.1.35"/>
    </reaction>
</comment>
<proteinExistence type="inferred from homology"/>
<dbReference type="GO" id="GO:0005759">
    <property type="term" value="C:mitochondrial matrix"/>
    <property type="evidence" value="ECO:0007669"/>
    <property type="project" value="UniProtKB-SubCell"/>
</dbReference>
<comment type="similarity">
    <text evidence="2 13">Belongs to the ArgJ family.</text>
</comment>
<dbReference type="FunFam" id="3.30.2330.10:FF:000001">
    <property type="entry name" value="Arginine biosynthesis bifunctional protein ArgJ, mitochondrial"/>
    <property type="match status" value="1"/>
</dbReference>
<evidence type="ECO:0000256" key="8">
    <source>
        <dbReference type="ARBA" id="ARBA00023268"/>
    </source>
</evidence>
<keyword evidence="15" id="KW-1185">Reference proteome</keyword>
<comment type="subunit">
    <text evidence="13">Heterodimer of an alpha and a beta chain.</text>
</comment>
<feature type="site" description="Cleavage; by autolysis" evidence="13">
    <location>
        <begin position="204"/>
        <end position="205"/>
    </location>
</feature>
<dbReference type="OrthoDB" id="4199794at2759"/>
<feature type="site" description="Involved in the stabilization of negative charge on the oxyanion by the formation of the oxyanion hole" evidence="13">
    <location>
        <position position="132"/>
    </location>
</feature>
<dbReference type="Proteomes" id="UP000695562">
    <property type="component" value="Unassembled WGS sequence"/>
</dbReference>
<keyword evidence="8 13" id="KW-0511">Multifunctional enzyme</keyword>
<dbReference type="PANTHER" id="PTHR23100">
    <property type="entry name" value="ARGININE BIOSYNTHESIS BIFUNCTIONAL PROTEIN ARGJ"/>
    <property type="match status" value="1"/>
</dbReference>
<comment type="pathway">
    <text evidence="13">Amino-acid biosynthesis; L-arginine biosynthesis; N(2)-acetyl-L-ornithine from L-glutamate: step 1/4.</text>
</comment>
<evidence type="ECO:0000256" key="3">
    <source>
        <dbReference type="ARBA" id="ARBA00011475"/>
    </source>
</evidence>
<comment type="pathway">
    <text evidence="13">Amino-acid biosynthesis; L-arginine biosynthesis; L-ornithine and N-acetyl-L-glutamate from L-glutamate and N(2)-acetyl-L-ornithine (cyclic): step 1/1.</text>
</comment>
<dbReference type="EC" id="2.3.1.1" evidence="13"/>
<gene>
    <name evidence="14" type="ORF">CYY_004616</name>
</gene>
<comment type="subunit">
    <text evidence="3">Heterotetramer of two alpha and two beta chains.</text>
</comment>
<comment type="function">
    <text evidence="13">Catalyzes two activities which are involved in the cyclic version of arginine biosynthesis: the synthesis of acetylglutamate from glutamate and acetyl-CoA, and of ornithine by transacetylation between acetylornithine and glutamate.</text>
</comment>
<keyword evidence="7 13" id="KW-0068">Autocatalytic cleavage</keyword>
<keyword evidence="5 13" id="KW-0028">Amino-acid biosynthesis</keyword>
<keyword evidence="6 13" id="KW-0808">Transferase</keyword>
<evidence type="ECO:0000256" key="5">
    <source>
        <dbReference type="ARBA" id="ARBA00022605"/>
    </source>
</evidence>
<evidence type="ECO:0000256" key="11">
    <source>
        <dbReference type="ARBA" id="ARBA00049439"/>
    </source>
</evidence>
<dbReference type="Gene3D" id="3.30.2330.10">
    <property type="entry name" value="arginine biosynthesis bifunctional protein suprefamily"/>
    <property type="match status" value="1"/>
</dbReference>
<keyword evidence="13" id="KW-0496">Mitochondrion</keyword>
<dbReference type="EC" id="2.3.1.35" evidence="13"/>
<evidence type="ECO:0000256" key="2">
    <source>
        <dbReference type="ARBA" id="ARBA00006774"/>
    </source>
</evidence>
<comment type="subcellular location">
    <subcellularLocation>
        <location evidence="1">Cytoplasm</location>
    </subcellularLocation>
    <subcellularLocation>
        <location evidence="13">Mitochondrion matrix</location>
    </subcellularLocation>
</comment>
<dbReference type="EMBL" id="AJWJ01000166">
    <property type="protein sequence ID" value="KAF2074087.1"/>
    <property type="molecule type" value="Genomic_DNA"/>
</dbReference>
<feature type="binding site" evidence="13">
    <location>
        <position position="431"/>
    </location>
    <ligand>
        <name>substrate</name>
    </ligand>
</feature>
<evidence type="ECO:0000256" key="13">
    <source>
        <dbReference type="HAMAP-Rule" id="MF_03124"/>
    </source>
</evidence>
<dbReference type="GO" id="GO:0006526">
    <property type="term" value="P:L-arginine biosynthetic process"/>
    <property type="evidence" value="ECO:0007669"/>
    <property type="project" value="UniProtKB-UniRule"/>
</dbReference>
<sequence length="436" mass="46826">MFALKKTNQLNSFVRWYSTIKNTTLPPKGFKTGTYACGLKKSGNKDICVIYSEKECNVAAVFTENKVKAAPVLLSKSLIDQHHNSGFQSLIINSGGANACTGQEGDRNAATMSNLSASLLKAKQPSLVMSTGIIGQQLDMTKVEKGIQMATSQLKDNDWVSAAEAIMTTDHVHKLVQKTIELDGKQVNISGICKGAGMIHPNMATMLCTICTDANISAECLKPALKHSIQYSFNSISVDGDMSTNDTVCVFANGMAGNKMITDQKSQDFLLLQQALRETATELAQMIVKDAEGASKFISVVVLNAENEAAGKVVANSICTSSLVKTAIYGEDANWGRVLAAAGASGADIIPSKISMWFSHGDGKDIGIGKKNDPSICMQFLKDGQPTPKNEDRAAQLLANKDIGIIVDLNQGTANYSMWTSDLTVEYVKANSHYRT</sequence>
<evidence type="ECO:0000256" key="4">
    <source>
        <dbReference type="ARBA" id="ARBA00022571"/>
    </source>
</evidence>
<comment type="caution">
    <text evidence="14">The sequence shown here is derived from an EMBL/GenBank/DDBJ whole genome shotgun (WGS) entry which is preliminary data.</text>
</comment>
<dbReference type="CDD" id="cd02152">
    <property type="entry name" value="OAT"/>
    <property type="match status" value="1"/>
</dbReference>
<comment type="function">
    <text evidence="12">Catalyzes two activities which are involved in the cyclic version of arginine biosynthesis: the synthesis of N-acetylglutamate from glutamate and acetyl-CoA as the acetyl donor, and of ornithine by transacetylation between N(2)-acetylornithine and glutamate.</text>
</comment>
<protein>
    <recommendedName>
        <fullName evidence="13">Arginine biosynthesis bifunctional protein ArgJ, mitochondrial</fullName>
    </recommendedName>
    <domain>
        <recommendedName>
            <fullName evidence="13">Glutamate N-acetyltransferase</fullName>
            <shortName evidence="13">GAT</shortName>
            <ecNumber evidence="13">2.3.1.35</ecNumber>
        </recommendedName>
        <alternativeName>
            <fullName evidence="13">Ornithine acetyltransferase</fullName>
            <shortName evidence="13">OATase</shortName>
        </alternativeName>
        <alternativeName>
            <fullName evidence="13">Ornithine transacetylase</fullName>
        </alternativeName>
    </domain>
    <domain>
        <recommendedName>
            <fullName evidence="13">Amino-acid acetyltransferase</fullName>
            <ecNumber evidence="13">2.3.1.1</ecNumber>
        </recommendedName>
        <alternativeName>
            <fullName evidence="13">N-acetylglutamate synthase</fullName>
            <shortName evidence="13">AGS</shortName>
        </alternativeName>
    </domain>
    <component>
        <recommendedName>
            <fullName evidence="13">Arginine biosynthesis bifunctional protein ArgJ alpha chain</fullName>
        </recommendedName>
    </component>
    <component>
        <recommendedName>
            <fullName evidence="13">Arginine biosynthesis bifunctional protein ArgJ beta chain</fullName>
        </recommendedName>
    </component>
</protein>
<comment type="PTM">
    <text evidence="13">The alpha and beta chains are autoproteolytically processed from a single precursor protein within the mitochondrion.</text>
</comment>
<feature type="binding site" evidence="13">
    <location>
        <position position="168"/>
    </location>
    <ligand>
        <name>substrate</name>
    </ligand>
</feature>
<dbReference type="GO" id="GO:0006592">
    <property type="term" value="P:ornithine biosynthetic process"/>
    <property type="evidence" value="ECO:0007669"/>
    <property type="project" value="TreeGrafter"/>
</dbReference>
<evidence type="ECO:0000256" key="7">
    <source>
        <dbReference type="ARBA" id="ARBA00022813"/>
    </source>
</evidence>
<evidence type="ECO:0000256" key="6">
    <source>
        <dbReference type="ARBA" id="ARBA00022679"/>
    </source>
</evidence>
<dbReference type="Gene3D" id="3.60.70.12">
    <property type="entry name" value="L-amino peptidase D-ALA esterase/amidase"/>
    <property type="match status" value="1"/>
</dbReference>
<evidence type="ECO:0000313" key="14">
    <source>
        <dbReference type="EMBL" id="KAF2074087.1"/>
    </source>
</evidence>
<feature type="binding site" evidence="13">
    <location>
        <position position="205"/>
    </location>
    <ligand>
        <name>substrate</name>
    </ligand>
</feature>
<dbReference type="SUPFAM" id="SSF56266">
    <property type="entry name" value="DmpA/ArgJ-like"/>
    <property type="match status" value="1"/>
</dbReference>
<dbReference type="HAMAP" id="MF_01106">
    <property type="entry name" value="ArgJ"/>
    <property type="match status" value="1"/>
</dbReference>
<dbReference type="NCBIfam" id="NF003802">
    <property type="entry name" value="PRK05388.1"/>
    <property type="match status" value="1"/>
</dbReference>
<feature type="active site" description="Nucleophile" evidence="13">
    <location>
        <position position="205"/>
    </location>
</feature>
<dbReference type="FunFam" id="3.60.70.12:FF:000001">
    <property type="entry name" value="Arginine biosynthesis bifunctional protein ArgJ, chloroplastic"/>
    <property type="match status" value="1"/>
</dbReference>
<dbReference type="InterPro" id="IPR016117">
    <property type="entry name" value="ArgJ-like_dom_sf"/>
</dbReference>
<feature type="binding site" evidence="13">
    <location>
        <position position="436"/>
    </location>
    <ligand>
        <name>substrate</name>
    </ligand>
</feature>
<dbReference type="GO" id="GO:0004042">
    <property type="term" value="F:L-glutamate N-acetyltransferase activity"/>
    <property type="evidence" value="ECO:0007669"/>
    <property type="project" value="UniProtKB-UniRule"/>
</dbReference>
<evidence type="ECO:0000256" key="12">
    <source>
        <dbReference type="ARBA" id="ARBA00054976"/>
    </source>
</evidence>
<feature type="site" description="Involved in the stabilization of negative charge on the oxyanion by the formation of the oxyanion hole" evidence="13">
    <location>
        <position position="131"/>
    </location>
</feature>
<feature type="chain" id="PRO_5035350051" description="Arginine biosynthesis bifunctional protein ArgJ beta chain" evidence="13">
    <location>
        <begin position="205"/>
        <end position="436"/>
    </location>
</feature>
<feature type="binding site" evidence="13">
    <location>
        <position position="194"/>
    </location>
    <ligand>
        <name>substrate</name>
    </ligand>
</feature>
<dbReference type="PANTHER" id="PTHR23100:SF0">
    <property type="entry name" value="ARGININE BIOSYNTHESIS BIFUNCTIONAL PROTEIN ARGJ, MITOCHONDRIAL"/>
    <property type="match status" value="1"/>
</dbReference>
<organism evidence="14 15">
    <name type="scientific">Polysphondylium violaceum</name>
    <dbReference type="NCBI Taxonomy" id="133409"/>
    <lineage>
        <taxon>Eukaryota</taxon>
        <taxon>Amoebozoa</taxon>
        <taxon>Evosea</taxon>
        <taxon>Eumycetozoa</taxon>
        <taxon>Dictyostelia</taxon>
        <taxon>Dictyosteliales</taxon>
        <taxon>Dictyosteliaceae</taxon>
        <taxon>Polysphondylium</taxon>
    </lineage>
</organism>
<dbReference type="NCBIfam" id="TIGR00120">
    <property type="entry name" value="ArgJ"/>
    <property type="match status" value="1"/>
</dbReference>
<dbReference type="AlphaFoldDB" id="A0A8J4V4Z6"/>
<dbReference type="InterPro" id="IPR002813">
    <property type="entry name" value="Arg_biosynth_ArgJ"/>
</dbReference>
<dbReference type="UniPathway" id="UPA00068">
    <property type="reaction ID" value="UER00106"/>
</dbReference>
<comment type="catalytic activity">
    <reaction evidence="10 13">
        <text>L-glutamate + acetyl-CoA = N-acetyl-L-glutamate + CoA + H(+)</text>
        <dbReference type="Rhea" id="RHEA:24292"/>
        <dbReference type="ChEBI" id="CHEBI:15378"/>
        <dbReference type="ChEBI" id="CHEBI:29985"/>
        <dbReference type="ChEBI" id="CHEBI:44337"/>
        <dbReference type="ChEBI" id="CHEBI:57287"/>
        <dbReference type="ChEBI" id="CHEBI:57288"/>
        <dbReference type="EC" id="2.3.1.1"/>
    </reaction>
</comment>
<keyword evidence="4 13" id="KW-0055">Arginine biosynthesis</keyword>
<evidence type="ECO:0000256" key="1">
    <source>
        <dbReference type="ARBA" id="ARBA00004496"/>
    </source>
</evidence>
<evidence type="ECO:0000256" key="10">
    <source>
        <dbReference type="ARBA" id="ARBA00048372"/>
    </source>
</evidence>
<dbReference type="InterPro" id="IPR042195">
    <property type="entry name" value="ArgJ_beta_C"/>
</dbReference>
<evidence type="ECO:0000256" key="9">
    <source>
        <dbReference type="ARBA" id="ARBA00023315"/>
    </source>
</evidence>
<feature type="binding site" evidence="13">
    <location>
        <position position="292"/>
    </location>
    <ligand>
        <name>substrate</name>
    </ligand>
</feature>
<dbReference type="GO" id="GO:0004358">
    <property type="term" value="F:L-glutamate N-acetyltransferase activity, acting on acetyl-L-ornithine as donor"/>
    <property type="evidence" value="ECO:0007669"/>
    <property type="project" value="UniProtKB-UniRule"/>
</dbReference>
<dbReference type="FunFam" id="3.10.20.340:FF:000001">
    <property type="entry name" value="Arginine biosynthesis bifunctional protein ArgJ, chloroplastic"/>
    <property type="match status" value="1"/>
</dbReference>
<accession>A0A8J4V4Z6</accession>
<evidence type="ECO:0000313" key="15">
    <source>
        <dbReference type="Proteomes" id="UP000695562"/>
    </source>
</evidence>
<feature type="chain" id="PRO_5035350050" description="Arginine biosynthesis bifunctional protein ArgJ alpha chain" evidence="13">
    <location>
        <begin position="1"/>
        <end position="204"/>
    </location>
</feature>
<name>A0A8J4V4Z6_9MYCE</name>
<dbReference type="Gene3D" id="3.10.20.340">
    <property type="entry name" value="ArgJ beta chain, C-terminal domain"/>
    <property type="match status" value="1"/>
</dbReference>
<reference evidence="14" key="1">
    <citation type="submission" date="2020-01" db="EMBL/GenBank/DDBJ databases">
        <title>Development of genomics and gene disruption for Polysphondylium violaceum indicates a role for the polyketide synthase stlB in stalk morphogenesis.</title>
        <authorList>
            <person name="Narita B."/>
            <person name="Kawabe Y."/>
            <person name="Kin K."/>
            <person name="Saito T."/>
            <person name="Gibbs R."/>
            <person name="Kuspa A."/>
            <person name="Muzny D."/>
            <person name="Queller D."/>
            <person name="Richards S."/>
            <person name="Strassman J."/>
            <person name="Sucgang R."/>
            <person name="Worley K."/>
            <person name="Schaap P."/>
        </authorList>
    </citation>
    <scope>NUCLEOTIDE SEQUENCE</scope>
    <source>
        <strain evidence="14">QSvi11</strain>
    </source>
</reference>
<dbReference type="Pfam" id="PF01960">
    <property type="entry name" value="ArgJ"/>
    <property type="match status" value="1"/>
</dbReference>